<organism evidence="2 3">
    <name type="scientific">Verticillium longisporum</name>
    <name type="common">Verticillium dahliae var. longisporum</name>
    <dbReference type="NCBI Taxonomy" id="100787"/>
    <lineage>
        <taxon>Eukaryota</taxon>
        <taxon>Fungi</taxon>
        <taxon>Dikarya</taxon>
        <taxon>Ascomycota</taxon>
        <taxon>Pezizomycotina</taxon>
        <taxon>Sordariomycetes</taxon>
        <taxon>Hypocreomycetidae</taxon>
        <taxon>Glomerellales</taxon>
        <taxon>Plectosphaerellaceae</taxon>
        <taxon>Verticillium</taxon>
    </lineage>
</organism>
<feature type="region of interest" description="Disordered" evidence="1">
    <location>
        <begin position="1"/>
        <end position="37"/>
    </location>
</feature>
<sequence>MVPYFGAGPVSPSQKIDGQGEASGLNKQTSSRRMRRELEQKMAARNPLDRRCFQYRYHNGICCTGRSFKLGAPQREAKGNMIDKPTDVWHSGWHLQGIQDWIKAKGECDGPRWKIPDKL</sequence>
<name>A0A0G4LRC5_VERLO</name>
<dbReference type="AlphaFoldDB" id="A0A0G4LRC5"/>
<accession>A0A0G4LRC5</accession>
<proteinExistence type="predicted"/>
<dbReference type="Proteomes" id="UP000045706">
    <property type="component" value="Unassembled WGS sequence"/>
</dbReference>
<evidence type="ECO:0000313" key="3">
    <source>
        <dbReference type="Proteomes" id="UP000045706"/>
    </source>
</evidence>
<protein>
    <submittedName>
        <fullName evidence="2">Uncharacterized protein</fullName>
    </submittedName>
</protein>
<gene>
    <name evidence="2" type="ORF">BN1723_003183</name>
</gene>
<evidence type="ECO:0000256" key="1">
    <source>
        <dbReference type="SAM" id="MobiDB-lite"/>
    </source>
</evidence>
<dbReference type="EMBL" id="CVQI01016668">
    <property type="protein sequence ID" value="CRK24656.1"/>
    <property type="molecule type" value="Genomic_DNA"/>
</dbReference>
<reference evidence="3" key="1">
    <citation type="submission" date="2015-05" db="EMBL/GenBank/DDBJ databases">
        <authorList>
            <person name="Fogelqvist Johan"/>
        </authorList>
    </citation>
    <scope>NUCLEOTIDE SEQUENCE [LARGE SCALE GENOMIC DNA]</scope>
</reference>
<evidence type="ECO:0000313" key="2">
    <source>
        <dbReference type="EMBL" id="CRK24656.1"/>
    </source>
</evidence>